<feature type="transmembrane region" description="Helical" evidence="2">
    <location>
        <begin position="43"/>
        <end position="65"/>
    </location>
</feature>
<keyword evidence="2" id="KW-1133">Transmembrane helix</keyword>
<dbReference type="PANTHER" id="PTHR33444:SF7">
    <property type="entry name" value="TRANSMEMBRANE PROTEIN 272"/>
    <property type="match status" value="1"/>
</dbReference>
<dbReference type="EMBL" id="JAXCGZ010018905">
    <property type="protein sequence ID" value="KAK7067178.1"/>
    <property type="molecule type" value="Genomic_DNA"/>
</dbReference>
<sequence length="187" mass="20194">MPKDRHVHSRVASKDESDRDSYDGRDGGGGVGSCLAALIQTPVTIAAGIIGTGLGLAFLIVGAVYMYQCRAEPMVPIWLMVQGIILLFGIGVGGFAKKKSKDKVSLPIKIVGVIVSLATFIWFIAGNVWVYQTWAKGPDYVHFWFENGCSPVAFRLAFIGIIVLDCLIPIVFVVGIVAFCLRGCKSR</sequence>
<evidence type="ECO:0000256" key="2">
    <source>
        <dbReference type="SAM" id="Phobius"/>
    </source>
</evidence>
<accession>A0AAN8ZX97</accession>
<protein>
    <submittedName>
        <fullName evidence="3">Uncharacterized protein</fullName>
    </submittedName>
</protein>
<name>A0AAN8ZX97_HALRR</name>
<proteinExistence type="predicted"/>
<feature type="region of interest" description="Disordered" evidence="1">
    <location>
        <begin position="1"/>
        <end position="25"/>
    </location>
</feature>
<evidence type="ECO:0000256" key="1">
    <source>
        <dbReference type="SAM" id="MobiDB-lite"/>
    </source>
</evidence>
<dbReference type="AlphaFoldDB" id="A0AAN8ZX97"/>
<keyword evidence="2" id="KW-0472">Membrane</keyword>
<evidence type="ECO:0000313" key="4">
    <source>
        <dbReference type="Proteomes" id="UP001381693"/>
    </source>
</evidence>
<feature type="transmembrane region" description="Helical" evidence="2">
    <location>
        <begin position="152"/>
        <end position="181"/>
    </location>
</feature>
<feature type="compositionally biased region" description="Basic and acidic residues" evidence="1">
    <location>
        <begin position="12"/>
        <end position="25"/>
    </location>
</feature>
<feature type="transmembrane region" description="Helical" evidence="2">
    <location>
        <begin position="77"/>
        <end position="96"/>
    </location>
</feature>
<evidence type="ECO:0000313" key="3">
    <source>
        <dbReference type="EMBL" id="KAK7067178.1"/>
    </source>
</evidence>
<keyword evidence="4" id="KW-1185">Reference proteome</keyword>
<keyword evidence="2" id="KW-0812">Transmembrane</keyword>
<feature type="compositionally biased region" description="Basic residues" evidence="1">
    <location>
        <begin position="1"/>
        <end position="11"/>
    </location>
</feature>
<reference evidence="3 4" key="1">
    <citation type="submission" date="2023-11" db="EMBL/GenBank/DDBJ databases">
        <title>Halocaridina rubra genome assembly.</title>
        <authorList>
            <person name="Smith C."/>
        </authorList>
    </citation>
    <scope>NUCLEOTIDE SEQUENCE [LARGE SCALE GENOMIC DNA]</scope>
    <source>
        <strain evidence="3">EP-1</strain>
        <tissue evidence="3">Whole</tissue>
    </source>
</reference>
<comment type="caution">
    <text evidence="3">The sequence shown here is derived from an EMBL/GenBank/DDBJ whole genome shotgun (WGS) entry which is preliminary data.</text>
</comment>
<dbReference type="PANTHER" id="PTHR33444">
    <property type="entry name" value="SI:DKEY-19B23.12-RELATED"/>
    <property type="match status" value="1"/>
</dbReference>
<organism evidence="3 4">
    <name type="scientific">Halocaridina rubra</name>
    <name type="common">Hawaiian red shrimp</name>
    <dbReference type="NCBI Taxonomy" id="373956"/>
    <lineage>
        <taxon>Eukaryota</taxon>
        <taxon>Metazoa</taxon>
        <taxon>Ecdysozoa</taxon>
        <taxon>Arthropoda</taxon>
        <taxon>Crustacea</taxon>
        <taxon>Multicrustacea</taxon>
        <taxon>Malacostraca</taxon>
        <taxon>Eumalacostraca</taxon>
        <taxon>Eucarida</taxon>
        <taxon>Decapoda</taxon>
        <taxon>Pleocyemata</taxon>
        <taxon>Caridea</taxon>
        <taxon>Atyoidea</taxon>
        <taxon>Atyidae</taxon>
        <taxon>Halocaridina</taxon>
    </lineage>
</organism>
<dbReference type="Proteomes" id="UP001381693">
    <property type="component" value="Unassembled WGS sequence"/>
</dbReference>
<dbReference type="InterPro" id="IPR040350">
    <property type="entry name" value="TMEM272"/>
</dbReference>
<gene>
    <name evidence="3" type="ORF">SK128_012427</name>
</gene>
<feature type="transmembrane region" description="Helical" evidence="2">
    <location>
        <begin position="108"/>
        <end position="132"/>
    </location>
</feature>